<dbReference type="InterPro" id="IPR050344">
    <property type="entry name" value="Peptidase_M1_aminopeptidases"/>
</dbReference>
<dbReference type="GO" id="GO:0005737">
    <property type="term" value="C:cytoplasm"/>
    <property type="evidence" value="ECO:0007669"/>
    <property type="project" value="TreeGrafter"/>
</dbReference>
<dbReference type="InterPro" id="IPR024571">
    <property type="entry name" value="ERAP1-like_C_dom"/>
</dbReference>
<dbReference type="Pfam" id="PF11838">
    <property type="entry name" value="ERAP1_C"/>
    <property type="match status" value="1"/>
</dbReference>
<evidence type="ECO:0000259" key="23">
    <source>
        <dbReference type="Pfam" id="PF17900"/>
    </source>
</evidence>
<evidence type="ECO:0000256" key="4">
    <source>
        <dbReference type="ARBA" id="ARBA00022475"/>
    </source>
</evidence>
<dbReference type="InterPro" id="IPR014782">
    <property type="entry name" value="Peptidase_M1_dom"/>
</dbReference>
<dbReference type="FunFam" id="1.10.390.10:FF:000016">
    <property type="entry name" value="Glutamyl aminopeptidase"/>
    <property type="match status" value="1"/>
</dbReference>
<dbReference type="SUPFAM" id="SSF55486">
    <property type="entry name" value="Metalloproteases ('zincins'), catalytic domain"/>
    <property type="match status" value="1"/>
</dbReference>
<evidence type="ECO:0000256" key="14">
    <source>
        <dbReference type="ARBA" id="ARBA00023157"/>
    </source>
</evidence>
<dbReference type="GO" id="GO:0008270">
    <property type="term" value="F:zinc ion binding"/>
    <property type="evidence" value="ECO:0007669"/>
    <property type="project" value="InterPro"/>
</dbReference>
<keyword evidence="10" id="KW-0735">Signal-anchor</keyword>
<keyword evidence="9 17" id="KW-0862">Zinc</keyword>
<dbReference type="GO" id="GO:0070006">
    <property type="term" value="F:metalloaminopeptidase activity"/>
    <property type="evidence" value="ECO:0007669"/>
    <property type="project" value="TreeGrafter"/>
</dbReference>
<evidence type="ECO:0000256" key="8">
    <source>
        <dbReference type="ARBA" id="ARBA00022801"/>
    </source>
</evidence>
<evidence type="ECO:0000256" key="19">
    <source>
        <dbReference type="SAM" id="MobiDB-lite"/>
    </source>
</evidence>
<evidence type="ECO:0000256" key="13">
    <source>
        <dbReference type="ARBA" id="ARBA00023136"/>
    </source>
</evidence>
<evidence type="ECO:0000256" key="1">
    <source>
        <dbReference type="ARBA" id="ARBA00004236"/>
    </source>
</evidence>
<keyword evidence="5" id="KW-0645">Protease</keyword>
<dbReference type="AlphaFoldDB" id="A0AAV2TZ67"/>
<keyword evidence="4" id="KW-1003">Cell membrane</keyword>
<evidence type="ECO:0000256" key="10">
    <source>
        <dbReference type="ARBA" id="ARBA00022968"/>
    </source>
</evidence>
<name>A0AAV2TZ67_CALDB</name>
<dbReference type="FunFam" id="2.60.40.1910:FF:000006">
    <property type="entry name" value="Aminopeptidase"/>
    <property type="match status" value="1"/>
</dbReference>
<dbReference type="PANTHER" id="PTHR11533:SF294">
    <property type="entry name" value="THYROTROPIN-RELEASING HORMONE-DEGRADING ECTOENZYME"/>
    <property type="match status" value="1"/>
</dbReference>
<keyword evidence="14" id="KW-1015">Disulfide bond</keyword>
<dbReference type="PANTHER" id="PTHR11533">
    <property type="entry name" value="PROTEASE M1 ZINC METALLOPROTEASE"/>
    <property type="match status" value="1"/>
</dbReference>
<comment type="subcellular location">
    <subcellularLocation>
        <location evidence="1">Cell membrane</location>
    </subcellularLocation>
    <subcellularLocation>
        <location evidence="2">Membrane</location>
        <topology evidence="2">Single-pass type II membrane protein</topology>
    </subcellularLocation>
</comment>
<feature type="site" description="Transition state stabilizer" evidence="18">
    <location>
        <position position="523"/>
    </location>
</feature>
<keyword evidence="13 20" id="KW-0472">Membrane</keyword>
<feature type="transmembrane region" description="Helical" evidence="20">
    <location>
        <begin position="45"/>
        <end position="71"/>
    </location>
</feature>
<feature type="region of interest" description="Disordered" evidence="19">
    <location>
        <begin position="1"/>
        <end position="24"/>
    </location>
</feature>
<dbReference type="Pfam" id="PF01433">
    <property type="entry name" value="Peptidase_M1"/>
    <property type="match status" value="1"/>
</dbReference>
<feature type="domain" description="ERAP1-like C-terminal" evidence="22">
    <location>
        <begin position="670"/>
        <end position="939"/>
    </location>
</feature>
<keyword evidence="12" id="KW-0482">Metalloprotease</keyword>
<evidence type="ECO:0000259" key="22">
    <source>
        <dbReference type="Pfam" id="PF11838"/>
    </source>
</evidence>
<dbReference type="SUPFAM" id="SSF63737">
    <property type="entry name" value="Leukotriene A4 hydrolase N-terminal domain"/>
    <property type="match status" value="1"/>
</dbReference>
<proteinExistence type="inferred from homology"/>
<feature type="binding site" evidence="17">
    <location>
        <position position="460"/>
    </location>
    <ligand>
        <name>Zn(2+)</name>
        <dbReference type="ChEBI" id="CHEBI:29105"/>
        <note>catalytic</note>
    </ligand>
</feature>
<dbReference type="GO" id="GO:0043171">
    <property type="term" value="P:peptide catabolic process"/>
    <property type="evidence" value="ECO:0007669"/>
    <property type="project" value="TreeGrafter"/>
</dbReference>
<dbReference type="Gene3D" id="1.25.50.20">
    <property type="match status" value="1"/>
</dbReference>
<feature type="binding site" evidence="17">
    <location>
        <position position="441"/>
    </location>
    <ligand>
        <name>Zn(2+)</name>
        <dbReference type="ChEBI" id="CHEBI:29105"/>
        <note>catalytic</note>
    </ligand>
</feature>
<evidence type="ECO:0000256" key="3">
    <source>
        <dbReference type="ARBA" id="ARBA00010136"/>
    </source>
</evidence>
<evidence type="ECO:0000256" key="11">
    <source>
        <dbReference type="ARBA" id="ARBA00022989"/>
    </source>
</evidence>
<evidence type="ECO:0000256" key="5">
    <source>
        <dbReference type="ARBA" id="ARBA00022670"/>
    </source>
</evidence>
<evidence type="ECO:0000259" key="21">
    <source>
        <dbReference type="Pfam" id="PF01433"/>
    </source>
</evidence>
<protein>
    <recommendedName>
        <fullName evidence="26">Aminopeptidase</fullName>
    </recommendedName>
</protein>
<dbReference type="InterPro" id="IPR042097">
    <property type="entry name" value="Aminopeptidase_N-like_N_sf"/>
</dbReference>
<feature type="active site" description="Proton acceptor" evidence="16">
    <location>
        <position position="438"/>
    </location>
</feature>
<dbReference type="Proteomes" id="UP001497525">
    <property type="component" value="Unassembled WGS sequence"/>
</dbReference>
<comment type="caution">
    <text evidence="24">The sequence shown here is derived from an EMBL/GenBank/DDBJ whole genome shotgun (WGS) entry which is preliminary data.</text>
</comment>
<evidence type="ECO:0000256" key="7">
    <source>
        <dbReference type="ARBA" id="ARBA00022723"/>
    </source>
</evidence>
<sequence>MSPEEEPWTGKTAPNSVADGEIENPVIMPPSSGNRWRQNHKLSKTLCIMLLTFLLLTLLLFLIASGLAIYYGSVYHHCSANTVNLMNLLGSLDKSRDQQGKSDVSTDDLFNKMMENIKNRSHRNVRLPYTVLPRFYDLVLQVHIHQGQPSDFFFNGSVNIKVYCRETTDVLYVHAYDRLNITQKDVRITGIDENGKLNEIINLKNFTYDDELQWLKMELTEQLKAGQYYQIVFGHFSRALAEDLKGWYLSKYIEKGKQKYLATSQLQPTDARRVFPCWDEPGFKAQFQVTIIRNKNFHSLSNMGKLESKPLGGDWYADVFAPTVNTSTYLLAFVVSQFDSIATKDSKGRNFTVWARPEKIHLAKYALKIGQEIIRFFEEYFEVPYPLEKTDMIAVPDFAAGAMENWGLMIYREATMLWDPETGTAPFQQKVATVVSHEIAHQWFGNLVTLNWWDDLWLNEGFASFIECIGVDHVHPEWGMDEQFLLEDMQKVLISDSFTTSRPVFQPVSYPNEINEIFDPISYNKGAAVLRMMESFLGQDAFRLGLKNYLSSHKFRNTGHDDLWRSLTEAAKSVGKTVDVKSVMDSWLLQMNYPLVTVTRLGPTTFQFEQSHYLEPPDAKPPTNSSPYNFQWQIPLTYGSPNTKNWGKNEVIWLKNKSMIHDLEIGSSPWYVFNVRVAGFYRVHYADSNWEAITRQLLTDPSAMPIHTRIQVLDDLFALANRGNVSYTVFLNLTKYLKNEDSYVAWETARGAFGFVTRMLAIDSSYGKLQAYIRLLIDKQLQKVDWETMREDKDHMKHMLRETVSKIACSAGHRDCVEKAKFMFRKYMADNTTNSIPRSLRAAVYCTAIQWGGQQEWQFLDAQLRTGPKDEETSIIRSALACTRDMWIMKSYLQSILESEVVESHDLLERITYVALNPMGHLLMWDHVREAWRRMVSDRKNNRTSEASPAMSMLLKILSKRPYAMNNLPPKDEFVDFEGFSKTELEESILHRGFRELSKRSEQNAAWTKSHRNVISHWLSEAIPNENILL</sequence>
<dbReference type="PRINTS" id="PR00756">
    <property type="entry name" value="ALADIPTASE"/>
</dbReference>
<dbReference type="Pfam" id="PF17900">
    <property type="entry name" value="Peptidase_M1_N"/>
    <property type="match status" value="1"/>
</dbReference>
<dbReference type="FunFam" id="1.25.50.20:FF:000001">
    <property type="entry name" value="Aminopeptidase"/>
    <property type="match status" value="1"/>
</dbReference>
<dbReference type="EMBL" id="CAXLJL010000767">
    <property type="protein sequence ID" value="CAL5140694.1"/>
    <property type="molecule type" value="Genomic_DNA"/>
</dbReference>
<dbReference type="GO" id="GO:0005886">
    <property type="term" value="C:plasma membrane"/>
    <property type="evidence" value="ECO:0007669"/>
    <property type="project" value="UniProtKB-SubCell"/>
</dbReference>
<feature type="domain" description="Peptidase M1 membrane alanine aminopeptidase" evidence="21">
    <location>
        <begin position="365"/>
        <end position="587"/>
    </location>
</feature>
<evidence type="ECO:0000256" key="16">
    <source>
        <dbReference type="PIRSR" id="PIRSR634016-1"/>
    </source>
</evidence>
<keyword evidence="15" id="KW-0325">Glycoprotein</keyword>
<gene>
    <name evidence="24" type="ORF">CDAUBV1_LOCUS15988</name>
</gene>
<evidence type="ECO:0000256" key="9">
    <source>
        <dbReference type="ARBA" id="ARBA00022833"/>
    </source>
</evidence>
<comment type="similarity">
    <text evidence="3">Belongs to the peptidase M1 family.</text>
</comment>
<evidence type="ECO:0000256" key="18">
    <source>
        <dbReference type="PIRSR" id="PIRSR634016-4"/>
    </source>
</evidence>
<dbReference type="GO" id="GO:0005615">
    <property type="term" value="C:extracellular space"/>
    <property type="evidence" value="ECO:0007669"/>
    <property type="project" value="TreeGrafter"/>
</dbReference>
<evidence type="ECO:0000313" key="25">
    <source>
        <dbReference type="Proteomes" id="UP001497525"/>
    </source>
</evidence>
<dbReference type="InterPro" id="IPR027268">
    <property type="entry name" value="Peptidase_M4/M1_CTD_sf"/>
</dbReference>
<keyword evidence="6 20" id="KW-0812">Transmembrane</keyword>
<keyword evidence="8" id="KW-0378">Hydrolase</keyword>
<dbReference type="InterPro" id="IPR045357">
    <property type="entry name" value="Aminopeptidase_N-like_N"/>
</dbReference>
<accession>A0AAV2TZ67</accession>
<reference evidence="24" key="1">
    <citation type="submission" date="2024-06" db="EMBL/GenBank/DDBJ databases">
        <authorList>
            <person name="Liu X."/>
            <person name="Lenzi L."/>
            <person name="Haldenby T S."/>
            <person name="Uol C."/>
        </authorList>
    </citation>
    <scope>NUCLEOTIDE SEQUENCE</scope>
</reference>
<dbReference type="InterPro" id="IPR034016">
    <property type="entry name" value="M1_APN-typ"/>
</dbReference>
<evidence type="ECO:0000313" key="24">
    <source>
        <dbReference type="EMBL" id="CAL5140694.1"/>
    </source>
</evidence>
<dbReference type="Gene3D" id="2.60.40.1730">
    <property type="entry name" value="tricorn interacting facor f3 domain"/>
    <property type="match status" value="1"/>
</dbReference>
<comment type="cofactor">
    <cofactor evidence="17">
        <name>Zn(2+)</name>
        <dbReference type="ChEBI" id="CHEBI:29105"/>
    </cofactor>
    <text evidence="17">Binds 1 zinc ion per subunit.</text>
</comment>
<evidence type="ECO:0000256" key="15">
    <source>
        <dbReference type="ARBA" id="ARBA00023180"/>
    </source>
</evidence>
<dbReference type="FunFam" id="2.60.40.1730:FF:000012">
    <property type="entry name" value="Aminopeptidase N"/>
    <property type="match status" value="1"/>
</dbReference>
<keyword evidence="7 17" id="KW-0479">Metal-binding</keyword>
<evidence type="ECO:0000256" key="2">
    <source>
        <dbReference type="ARBA" id="ARBA00004606"/>
    </source>
</evidence>
<dbReference type="GO" id="GO:0042277">
    <property type="term" value="F:peptide binding"/>
    <property type="evidence" value="ECO:0007669"/>
    <property type="project" value="TreeGrafter"/>
</dbReference>
<dbReference type="Gene3D" id="2.60.40.1910">
    <property type="match status" value="1"/>
</dbReference>
<keyword evidence="11 20" id="KW-1133">Transmembrane helix</keyword>
<evidence type="ECO:0008006" key="26">
    <source>
        <dbReference type="Google" id="ProtNLM"/>
    </source>
</evidence>
<dbReference type="Gene3D" id="1.10.390.10">
    <property type="entry name" value="Neutral Protease Domain 2"/>
    <property type="match status" value="1"/>
</dbReference>
<dbReference type="InterPro" id="IPR001930">
    <property type="entry name" value="Peptidase_M1"/>
</dbReference>
<organism evidence="24 25">
    <name type="scientific">Calicophoron daubneyi</name>
    <name type="common">Rumen fluke</name>
    <name type="synonym">Paramphistomum daubneyi</name>
    <dbReference type="NCBI Taxonomy" id="300641"/>
    <lineage>
        <taxon>Eukaryota</taxon>
        <taxon>Metazoa</taxon>
        <taxon>Spiralia</taxon>
        <taxon>Lophotrochozoa</taxon>
        <taxon>Platyhelminthes</taxon>
        <taxon>Trematoda</taxon>
        <taxon>Digenea</taxon>
        <taxon>Plagiorchiida</taxon>
        <taxon>Pronocephalata</taxon>
        <taxon>Paramphistomoidea</taxon>
        <taxon>Paramphistomidae</taxon>
        <taxon>Calicophoron</taxon>
    </lineage>
</organism>
<dbReference type="GO" id="GO:0006508">
    <property type="term" value="P:proteolysis"/>
    <property type="evidence" value="ECO:0007669"/>
    <property type="project" value="UniProtKB-KW"/>
</dbReference>
<evidence type="ECO:0000256" key="12">
    <source>
        <dbReference type="ARBA" id="ARBA00023049"/>
    </source>
</evidence>
<evidence type="ECO:0000256" key="17">
    <source>
        <dbReference type="PIRSR" id="PIRSR634016-3"/>
    </source>
</evidence>
<evidence type="ECO:0000256" key="6">
    <source>
        <dbReference type="ARBA" id="ARBA00022692"/>
    </source>
</evidence>
<feature type="domain" description="Aminopeptidase N-like N-terminal" evidence="23">
    <location>
        <begin position="133"/>
        <end position="330"/>
    </location>
</feature>
<feature type="binding site" evidence="17">
    <location>
        <position position="437"/>
    </location>
    <ligand>
        <name>Zn(2+)</name>
        <dbReference type="ChEBI" id="CHEBI:29105"/>
        <note>catalytic</note>
    </ligand>
</feature>
<evidence type="ECO:0000256" key="20">
    <source>
        <dbReference type="SAM" id="Phobius"/>
    </source>
</evidence>
<dbReference type="CDD" id="cd09601">
    <property type="entry name" value="M1_APN-Q_like"/>
    <property type="match status" value="1"/>
</dbReference>